<keyword evidence="9" id="KW-0233">DNA recombination</keyword>
<evidence type="ECO:0000256" key="11">
    <source>
        <dbReference type="ARBA" id="ARBA00029354"/>
    </source>
</evidence>
<keyword evidence="7" id="KW-0460">Magnesium</keyword>
<dbReference type="PANTHER" id="PTHR39651">
    <property type="entry name" value="HOLLIDAY JUNCTION RESOLVASE HJC"/>
    <property type="match status" value="1"/>
</dbReference>
<comment type="catalytic activity">
    <reaction evidence="11">
        <text>Endonucleolytic cleavage at a junction such as a reciprocal single-stranded crossover between two homologous DNA duplexes (Holliday junction).</text>
        <dbReference type="EC" id="3.1.21.10"/>
    </reaction>
</comment>
<dbReference type="InterPro" id="IPR011335">
    <property type="entry name" value="Restrct_endonuc-II-like"/>
</dbReference>
<dbReference type="InterPro" id="IPR014428">
    <property type="entry name" value="Hjc_arc"/>
</dbReference>
<organism evidence="12 13">
    <name type="scientific">Candidatus Iainarchaeum sp</name>
    <dbReference type="NCBI Taxonomy" id="3101447"/>
    <lineage>
        <taxon>Archaea</taxon>
        <taxon>Candidatus Iainarchaeota</taxon>
        <taxon>Candidatus Iainarchaeia</taxon>
        <taxon>Candidatus Iainarchaeales</taxon>
        <taxon>Candidatus Iainarchaeaceae</taxon>
        <taxon>Candidatus Iainarchaeum</taxon>
    </lineage>
</organism>
<keyword evidence="3" id="KW-0479">Metal-binding</keyword>
<keyword evidence="2" id="KW-0540">Nuclease</keyword>
<dbReference type="InterPro" id="IPR002732">
    <property type="entry name" value="Hjc"/>
</dbReference>
<dbReference type="GO" id="GO:0008821">
    <property type="term" value="F:crossover junction DNA endonuclease activity"/>
    <property type="evidence" value="ECO:0007669"/>
    <property type="project" value="UniProtKB-EC"/>
</dbReference>
<keyword evidence="4" id="KW-0255">Endonuclease</keyword>
<evidence type="ECO:0000256" key="1">
    <source>
        <dbReference type="ARBA" id="ARBA00001946"/>
    </source>
</evidence>
<evidence type="ECO:0000256" key="6">
    <source>
        <dbReference type="ARBA" id="ARBA00022801"/>
    </source>
</evidence>
<evidence type="ECO:0000313" key="12">
    <source>
        <dbReference type="EMBL" id="MBS3057545.1"/>
    </source>
</evidence>
<dbReference type="Gene3D" id="3.40.1350.10">
    <property type="match status" value="1"/>
</dbReference>
<dbReference type="PANTHER" id="PTHR39651:SF1">
    <property type="entry name" value="HOLLIDAY JUNCTION RESOLVASE HJC"/>
    <property type="match status" value="1"/>
</dbReference>
<evidence type="ECO:0000256" key="10">
    <source>
        <dbReference type="ARBA" id="ARBA00023204"/>
    </source>
</evidence>
<evidence type="ECO:0000256" key="2">
    <source>
        <dbReference type="ARBA" id="ARBA00022722"/>
    </source>
</evidence>
<evidence type="ECO:0000256" key="7">
    <source>
        <dbReference type="ARBA" id="ARBA00022842"/>
    </source>
</evidence>
<keyword evidence="8" id="KW-0238">DNA-binding</keyword>
<accession>A0A8T4L132</accession>
<comment type="caution">
    <text evidence="12">The sequence shown here is derived from an EMBL/GenBank/DDBJ whole genome shotgun (WGS) entry which is preliminary data.</text>
</comment>
<dbReference type="PIRSF" id="PIRSF004985">
    <property type="entry name" value="Hlld_jn_rslvs_ar"/>
    <property type="match status" value="1"/>
</dbReference>
<reference evidence="12" key="2">
    <citation type="submission" date="2021-05" db="EMBL/GenBank/DDBJ databases">
        <title>Protein family content uncovers lineage relationships and bacterial pathway maintenance mechanisms in DPANN archaea.</title>
        <authorList>
            <person name="Castelle C.J."/>
            <person name="Meheust R."/>
            <person name="Jaffe A.L."/>
            <person name="Seitz K."/>
            <person name="Gong X."/>
            <person name="Baker B.J."/>
            <person name="Banfield J.F."/>
        </authorList>
    </citation>
    <scope>NUCLEOTIDE SEQUENCE</scope>
    <source>
        <strain evidence="12">RIFCSPHIGHO2_01_FULL_AR10_44_11</strain>
    </source>
</reference>
<proteinExistence type="predicted"/>
<gene>
    <name evidence="12" type="ORF">J4415_02850</name>
</gene>
<sequence length="134" mass="15081">MAHYAKGANAERELIHLLYDRGFAVVRVAGSGKTSLPCPDIVALAPKVKLAFECKAWDKEHLNITTAQMDELYKWCARAGAEFYIAWKVPHKGWLFLPGGFFKKTPKGYAISQRKALIKHIDLEVIAGLQKRLK</sequence>
<dbReference type="SUPFAM" id="SSF52980">
    <property type="entry name" value="Restriction endonuclease-like"/>
    <property type="match status" value="1"/>
</dbReference>
<dbReference type="NCBIfam" id="NF040854">
    <property type="entry name" value="Hol_resolv_Hjc"/>
    <property type="match status" value="1"/>
</dbReference>
<dbReference type="GO" id="GO:0006281">
    <property type="term" value="P:DNA repair"/>
    <property type="evidence" value="ECO:0007669"/>
    <property type="project" value="UniProtKB-KW"/>
</dbReference>
<evidence type="ECO:0000256" key="5">
    <source>
        <dbReference type="ARBA" id="ARBA00022763"/>
    </source>
</evidence>
<evidence type="ECO:0000313" key="13">
    <source>
        <dbReference type="Proteomes" id="UP000677687"/>
    </source>
</evidence>
<keyword evidence="10" id="KW-0234">DNA repair</keyword>
<dbReference type="EMBL" id="JAGVWD010000041">
    <property type="protein sequence ID" value="MBS3057545.1"/>
    <property type="molecule type" value="Genomic_DNA"/>
</dbReference>
<evidence type="ECO:0000256" key="8">
    <source>
        <dbReference type="ARBA" id="ARBA00023125"/>
    </source>
</evidence>
<protein>
    <submittedName>
        <fullName evidence="12">Holliday junction resolvase</fullName>
    </submittedName>
</protein>
<dbReference type="GO" id="GO:0006310">
    <property type="term" value="P:DNA recombination"/>
    <property type="evidence" value="ECO:0007669"/>
    <property type="project" value="UniProtKB-KW"/>
</dbReference>
<dbReference type="GO" id="GO:0003677">
    <property type="term" value="F:DNA binding"/>
    <property type="evidence" value="ECO:0007669"/>
    <property type="project" value="UniProtKB-KW"/>
</dbReference>
<dbReference type="Proteomes" id="UP000677687">
    <property type="component" value="Unassembled WGS sequence"/>
</dbReference>
<keyword evidence="6" id="KW-0378">Hydrolase</keyword>
<comment type="cofactor">
    <cofactor evidence="1">
        <name>Mg(2+)</name>
        <dbReference type="ChEBI" id="CHEBI:18420"/>
    </cofactor>
</comment>
<dbReference type="InterPro" id="IPR011856">
    <property type="entry name" value="tRNA_endonuc-like_dom_sf"/>
</dbReference>
<dbReference type="Pfam" id="PF01870">
    <property type="entry name" value="Hjc"/>
    <property type="match status" value="1"/>
</dbReference>
<name>A0A8T4L132_9ARCH</name>
<dbReference type="AlphaFoldDB" id="A0A8T4L132"/>
<evidence type="ECO:0000256" key="9">
    <source>
        <dbReference type="ARBA" id="ARBA00023172"/>
    </source>
</evidence>
<keyword evidence="5" id="KW-0227">DNA damage</keyword>
<dbReference type="GO" id="GO:0046872">
    <property type="term" value="F:metal ion binding"/>
    <property type="evidence" value="ECO:0007669"/>
    <property type="project" value="UniProtKB-KW"/>
</dbReference>
<evidence type="ECO:0000256" key="3">
    <source>
        <dbReference type="ARBA" id="ARBA00022723"/>
    </source>
</evidence>
<reference evidence="12" key="1">
    <citation type="submission" date="2021-03" db="EMBL/GenBank/DDBJ databases">
        <authorList>
            <person name="Jaffe A."/>
        </authorList>
    </citation>
    <scope>NUCLEOTIDE SEQUENCE</scope>
    <source>
        <strain evidence="12">RIFCSPHIGHO2_01_FULL_AR10_44_11</strain>
    </source>
</reference>
<evidence type="ECO:0000256" key="4">
    <source>
        <dbReference type="ARBA" id="ARBA00022759"/>
    </source>
</evidence>